<gene>
    <name evidence="1" type="ORF">T4D_2132</name>
</gene>
<protein>
    <submittedName>
        <fullName evidence="1">Uncharacterized protein</fullName>
    </submittedName>
</protein>
<dbReference type="AlphaFoldDB" id="A0A0V1FD66"/>
<dbReference type="EMBL" id="JYDT01000146">
    <property type="protein sequence ID" value="KRY83251.1"/>
    <property type="molecule type" value="Genomic_DNA"/>
</dbReference>
<comment type="caution">
    <text evidence="1">The sequence shown here is derived from an EMBL/GenBank/DDBJ whole genome shotgun (WGS) entry which is preliminary data.</text>
</comment>
<keyword evidence="2" id="KW-1185">Reference proteome</keyword>
<accession>A0A0V1FD66</accession>
<evidence type="ECO:0000313" key="1">
    <source>
        <dbReference type="EMBL" id="KRY83251.1"/>
    </source>
</evidence>
<dbReference type="Proteomes" id="UP000054995">
    <property type="component" value="Unassembled WGS sequence"/>
</dbReference>
<organism evidence="1 2">
    <name type="scientific">Trichinella pseudospiralis</name>
    <name type="common">Parasitic roundworm</name>
    <dbReference type="NCBI Taxonomy" id="6337"/>
    <lineage>
        <taxon>Eukaryota</taxon>
        <taxon>Metazoa</taxon>
        <taxon>Ecdysozoa</taxon>
        <taxon>Nematoda</taxon>
        <taxon>Enoplea</taxon>
        <taxon>Dorylaimia</taxon>
        <taxon>Trichinellida</taxon>
        <taxon>Trichinellidae</taxon>
        <taxon>Trichinella</taxon>
    </lineage>
</organism>
<sequence>MLSDTTLFKMTRESFDYRKDGMVYVAKWTKERATTSQFVKVLIDGKAVYEEKLCETGNEKGQNAAIFLTLQQDQIITDCESKNYCESNQKVQNLSYNEIRCIASTKKMFDAINATHQKIGHVKEKRHFEKPRINGQRQTGNVPFVSHIL</sequence>
<name>A0A0V1FD66_TRIPS</name>
<proteinExistence type="predicted"/>
<evidence type="ECO:0000313" key="2">
    <source>
        <dbReference type="Proteomes" id="UP000054995"/>
    </source>
</evidence>
<dbReference type="OrthoDB" id="5919614at2759"/>
<reference evidence="1 2" key="1">
    <citation type="submission" date="2015-01" db="EMBL/GenBank/DDBJ databases">
        <title>Evolution of Trichinella species and genotypes.</title>
        <authorList>
            <person name="Korhonen P.K."/>
            <person name="Edoardo P."/>
            <person name="Giuseppe L.R."/>
            <person name="Gasser R.B."/>
        </authorList>
    </citation>
    <scope>NUCLEOTIDE SEQUENCE [LARGE SCALE GENOMIC DNA]</scope>
    <source>
        <strain evidence="1">ISS470</strain>
    </source>
</reference>